<dbReference type="GO" id="GO:0006351">
    <property type="term" value="P:DNA-templated transcription"/>
    <property type="evidence" value="ECO:0007669"/>
    <property type="project" value="InterPro"/>
</dbReference>
<evidence type="ECO:0000259" key="8">
    <source>
        <dbReference type="SMART" id="SM00663"/>
    </source>
</evidence>
<keyword evidence="5" id="KW-0804">Transcription</keyword>
<dbReference type="GO" id="GO:0003899">
    <property type="term" value="F:DNA-directed RNA polymerase activity"/>
    <property type="evidence" value="ECO:0007669"/>
    <property type="project" value="UniProtKB-EC"/>
</dbReference>
<organism evidence="9 10">
    <name type="scientific">Marchantia polymorpha subsp. ruderalis</name>
    <dbReference type="NCBI Taxonomy" id="1480154"/>
    <lineage>
        <taxon>Eukaryota</taxon>
        <taxon>Viridiplantae</taxon>
        <taxon>Streptophyta</taxon>
        <taxon>Embryophyta</taxon>
        <taxon>Marchantiophyta</taxon>
        <taxon>Marchantiopsida</taxon>
        <taxon>Marchantiidae</taxon>
        <taxon>Marchantiales</taxon>
        <taxon>Marchantiaceae</taxon>
        <taxon>Marchantia</taxon>
    </lineage>
</organism>
<comment type="caution">
    <text evidence="9">The sequence shown here is derived from an EMBL/GenBank/DDBJ whole genome shotgun (WGS) entry which is preliminary data.</text>
</comment>
<feature type="region of interest" description="Disordered" evidence="7">
    <location>
        <begin position="42"/>
        <end position="79"/>
    </location>
</feature>
<dbReference type="InterPro" id="IPR038120">
    <property type="entry name" value="Rpb1_funnel_sf"/>
</dbReference>
<dbReference type="Gene3D" id="6.20.50.80">
    <property type="match status" value="1"/>
</dbReference>
<feature type="compositionally biased region" description="Basic and acidic residues" evidence="7">
    <location>
        <begin position="179"/>
        <end position="202"/>
    </location>
</feature>
<dbReference type="Gene3D" id="1.10.132.30">
    <property type="match status" value="1"/>
</dbReference>
<dbReference type="InterPro" id="IPR042102">
    <property type="entry name" value="RNA_pol_Rpb1_3_sf"/>
</dbReference>
<dbReference type="InterPro" id="IPR007081">
    <property type="entry name" value="RNA_pol_Rpb1_5"/>
</dbReference>
<evidence type="ECO:0000256" key="4">
    <source>
        <dbReference type="ARBA" id="ARBA00022695"/>
    </source>
</evidence>
<evidence type="ECO:0000313" key="10">
    <source>
        <dbReference type="Proteomes" id="UP000077202"/>
    </source>
</evidence>
<reference evidence="9" key="1">
    <citation type="submission" date="2016-03" db="EMBL/GenBank/DDBJ databases">
        <title>Mechanisms controlling the formation of the plant cell surface in tip-growing cells are functionally conserved among land plants.</title>
        <authorList>
            <person name="Honkanen S."/>
            <person name="Jones V.A."/>
            <person name="Morieri G."/>
            <person name="Champion C."/>
            <person name="Hetherington A.J."/>
            <person name="Kelly S."/>
            <person name="Saint-Marcoux D."/>
            <person name="Proust H."/>
            <person name="Prescott H."/>
            <person name="Dolan L."/>
        </authorList>
    </citation>
    <scope>NUCLEOTIDE SEQUENCE [LARGE SCALE GENOMIC DNA]</scope>
    <source>
        <tissue evidence="9">Whole gametophyte</tissue>
    </source>
</reference>
<evidence type="ECO:0000256" key="3">
    <source>
        <dbReference type="ARBA" id="ARBA00022679"/>
    </source>
</evidence>
<keyword evidence="3" id="KW-0808">Transferase</keyword>
<evidence type="ECO:0000313" key="9">
    <source>
        <dbReference type="EMBL" id="OAE35609.1"/>
    </source>
</evidence>
<dbReference type="InterPro" id="IPR000722">
    <property type="entry name" value="RNA_pol_asu"/>
</dbReference>
<dbReference type="Pfam" id="PF00623">
    <property type="entry name" value="RNA_pol_Rpb1_2"/>
    <property type="match status" value="1"/>
</dbReference>
<dbReference type="Gene3D" id="3.30.1490.180">
    <property type="entry name" value="RNA polymerase ii"/>
    <property type="match status" value="1"/>
</dbReference>
<keyword evidence="2" id="KW-0240">DNA-directed RNA polymerase</keyword>
<dbReference type="Pfam" id="PF11523">
    <property type="entry name" value="DUF3223"/>
    <property type="match status" value="1"/>
</dbReference>
<evidence type="ECO:0000256" key="1">
    <source>
        <dbReference type="ARBA" id="ARBA00012418"/>
    </source>
</evidence>
<dbReference type="Pfam" id="PF04998">
    <property type="entry name" value="RNA_pol_Rpb1_5"/>
    <property type="match status" value="1"/>
</dbReference>
<dbReference type="Gene3D" id="2.40.40.20">
    <property type="match status" value="1"/>
</dbReference>
<evidence type="ECO:0000256" key="5">
    <source>
        <dbReference type="ARBA" id="ARBA00023163"/>
    </source>
</evidence>
<proteinExistence type="predicted"/>
<dbReference type="Pfam" id="PF04983">
    <property type="entry name" value="RNA_pol_Rpb1_3"/>
    <property type="match status" value="1"/>
</dbReference>
<dbReference type="EMBL" id="LVLJ01000111">
    <property type="protein sequence ID" value="OAE35609.1"/>
    <property type="molecule type" value="Genomic_DNA"/>
</dbReference>
<dbReference type="Gene3D" id="6.10.250.2940">
    <property type="match status" value="1"/>
</dbReference>
<dbReference type="SMART" id="SM00663">
    <property type="entry name" value="RPOLA_N"/>
    <property type="match status" value="1"/>
</dbReference>
<dbReference type="InterPro" id="IPR007083">
    <property type="entry name" value="RNA_pol_Rpb1_4"/>
</dbReference>
<evidence type="ECO:0000256" key="7">
    <source>
        <dbReference type="SAM" id="MobiDB-lite"/>
    </source>
</evidence>
<dbReference type="Proteomes" id="UP000077202">
    <property type="component" value="Unassembled WGS sequence"/>
</dbReference>
<dbReference type="SUPFAM" id="SSF64484">
    <property type="entry name" value="beta and beta-prime subunits of DNA dependent RNA-polymerase"/>
    <property type="match status" value="1"/>
</dbReference>
<feature type="compositionally biased region" description="Basic and acidic residues" evidence="7">
    <location>
        <begin position="149"/>
        <end position="165"/>
    </location>
</feature>
<gene>
    <name evidence="9" type="ORF">AXG93_1356s1110</name>
</gene>
<dbReference type="Gene3D" id="3.10.450.40">
    <property type="match status" value="1"/>
</dbReference>
<dbReference type="InterPro" id="IPR007066">
    <property type="entry name" value="RNA_pol_Rpb1_3"/>
</dbReference>
<dbReference type="GO" id="GO:0003677">
    <property type="term" value="F:DNA binding"/>
    <property type="evidence" value="ECO:0007669"/>
    <property type="project" value="InterPro"/>
</dbReference>
<dbReference type="Pfam" id="PF05000">
    <property type="entry name" value="RNA_pol_Rpb1_4"/>
    <property type="match status" value="1"/>
</dbReference>
<accession>A0A176WR71</accession>
<name>A0A176WR71_MARPO</name>
<dbReference type="PANTHER" id="PTHR19376:SF36">
    <property type="entry name" value="DNA-DIRECTED RNA POLYMERASE IV SUBUNIT 1"/>
    <property type="match status" value="1"/>
</dbReference>
<dbReference type="Gene3D" id="1.10.274.100">
    <property type="entry name" value="RNA polymerase Rpb1, domain 3"/>
    <property type="match status" value="1"/>
</dbReference>
<dbReference type="EC" id="2.7.7.6" evidence="1"/>
<evidence type="ECO:0000256" key="6">
    <source>
        <dbReference type="ARBA" id="ARBA00048552"/>
    </source>
</evidence>
<evidence type="ECO:0000256" key="2">
    <source>
        <dbReference type="ARBA" id="ARBA00022478"/>
    </source>
</evidence>
<protein>
    <recommendedName>
        <fullName evidence="1">DNA-directed RNA polymerase</fullName>
        <ecNumber evidence="1">2.7.7.6</ecNumber>
    </recommendedName>
</protein>
<keyword evidence="10" id="KW-1185">Reference proteome</keyword>
<feature type="compositionally biased region" description="Basic and acidic residues" evidence="7">
    <location>
        <begin position="63"/>
        <end position="72"/>
    </location>
</feature>
<feature type="region of interest" description="Disordered" evidence="7">
    <location>
        <begin position="138"/>
        <end position="210"/>
    </location>
</feature>
<feature type="domain" description="RNA polymerase N-terminal" evidence="8">
    <location>
        <begin position="321"/>
        <end position="634"/>
    </location>
</feature>
<sequence>MLAWGSPMKVGDVRLAKAQGVGFAMRNSAVMIRPNPIQLDDVPDAVESQESATGKRVTRKRKFSETESEKKVPKSRKRNGIQKWLDRLDCDNDVAGVKEEDGHDVYTTKYRSWSSSVPKSTSPPLVQVKDEPMDFRIDDSYPVPPTQEKNVKDAAGRSSTKDRAHTRVTGRFHGSAQRGAKEVRREPRGEPEAYPGHSREDGSETASENSCRYCGKSSEGLGPKFPKVVLRVVTIVTRSGRVDAIQMIAEVKHRGAQIPSGFWDFVGGHPGAETENSRVLLPFEVKIFPSLPALKALKILRKVPVEDHARLDMDRVVTHPEAFIPFVIPVTPNCNRLIMDDWSSTLMPRIILGRGGPNSKLEALVSKVRQINSTKSSGKRTFTTERRDVEELQLLVARHLRACKVTDFSSFGKQKTTEQETGGSLELKWLKNHVLSKRSNFSARTIVNGDPNISICEIGIPYEMALSLTVQETVNSVNLRNWQKVIADIKTGRLVSPPGPLFLRTRNNLFDLREKCSSILSNYEVRAGDVFTRCLQNGDYLFANRPPSLHKHSLIALKVKLHHPLTFAINPLICAPFDADFDGDAFHVFVPQAVESIAELSELMSVSSQLVSTQGGQVLISLTQDTLVGGHFLTRYHNFFNHAEFCQLSMSCSVVMPLPAIVKSPAGPLWTGKQLYSMTLPRGFDFGTLRGDIYVKSGELLICKGSSGWLQTSVKGIVKAICDHPGPKAALKYLNSVQAMLHQWLMSRGFSVGLKDFYLAKTRESRRTMLEGIRRCLQRSEEASLRQVLKLDPTVQARILCPKPDPLQALEDVKHGGCFGLLLGENRKSLKIKDLQRSAIEKFQSTVPIIDNLIYAYIDSDNSLLAMVKSGSKGSMSRLVHQTACLGLQLYKGENLISVNKPNNKLFYYNQSLKFRREDVFDNKNEIICQPGYWESKGIITSSFLDGLNPAEFYLHTWSARGGMLREGIEEPNKIMRNLFLFMRDLYVAYDGSVRDTTAKRIIQFQYGGLKKNSKETHSEAAQMAGEPVGALAATAIAEPSYSVKLDSYHSSQLLKAGPIQLLQETLFPRRESTLTMRDRSVILRMFPEFGVQRRALRLKRGVERVPLKKFVSTLALEFSNHGGTYEKVYYDERKKASNECVKRSSPWQCRVLLNKKALRDYDLDATAVKVRLYHKFNSATSADGLPSIIFVDTIGYNSRFLPEIMDECLVFFFHECGEVPPPTGQTSNPIRLGEKNVSNRTLEGEKDKTRKISSEMITNFLIPELLSTTVKGHDEIEEVKVIWEDRDAGCRVARPCHYPPFPMNGNPDQGELVLEVHTRKPKGAGRRGSAYSIVKEAFTLFMDDIDWARSTPYSVQEIKQAFGVEAAHLSMFRRLRSATKDMGKPVREEHLFLVADALTHSGEVAGLSLAGYRDHCVQLSMSTPFTQASFQEPKKNFFQMAVRGARDNLGGALASAVWGRQIPLGSGADFKVVPNPSAVCGTISRSSRLFAMEATQSEHEIGNLNGGSTLPHTEKGKNSTLNGLQEEERKCTTQNGVKSGSKLLAGLKGYLSSSIANRESGKITPRKQHGVMRSSVDGKLHKRKKDLDTIVKNIDIQMLDKNLMESCNVGDTVDAESQKMLLQDVLIHHPRREEKFGCGVISVKVDNHPEYPSTKCFHVIRTDGSTSDFSYRKCLEAKWQNSSTQHPPT</sequence>
<dbReference type="GO" id="GO:0000428">
    <property type="term" value="C:DNA-directed RNA polymerase complex"/>
    <property type="evidence" value="ECO:0007669"/>
    <property type="project" value="UniProtKB-KW"/>
</dbReference>
<feature type="region of interest" description="Disordered" evidence="7">
    <location>
        <begin position="1502"/>
        <end position="1537"/>
    </location>
</feature>
<dbReference type="PANTHER" id="PTHR19376">
    <property type="entry name" value="DNA-DIRECTED RNA POLYMERASE"/>
    <property type="match status" value="1"/>
</dbReference>
<dbReference type="InterPro" id="IPR006592">
    <property type="entry name" value="RNA_pol_N"/>
</dbReference>
<comment type="catalytic activity">
    <reaction evidence="6">
        <text>RNA(n) + a ribonucleoside 5'-triphosphate = RNA(n+1) + diphosphate</text>
        <dbReference type="Rhea" id="RHEA:21248"/>
        <dbReference type="Rhea" id="RHEA-COMP:14527"/>
        <dbReference type="Rhea" id="RHEA-COMP:17342"/>
        <dbReference type="ChEBI" id="CHEBI:33019"/>
        <dbReference type="ChEBI" id="CHEBI:61557"/>
        <dbReference type="ChEBI" id="CHEBI:140395"/>
        <dbReference type="EC" id="2.7.7.6"/>
    </reaction>
</comment>
<keyword evidence="4" id="KW-0548">Nucleotidyltransferase</keyword>
<dbReference type="InterPro" id="IPR045867">
    <property type="entry name" value="DNA-dir_RpoC_beta_prime"/>
</dbReference>